<evidence type="ECO:0000256" key="7">
    <source>
        <dbReference type="ARBA" id="ARBA00023136"/>
    </source>
</evidence>
<keyword evidence="3" id="KW-0813">Transport</keyword>
<dbReference type="FunFam" id="3.40.50.300:FF:000016">
    <property type="entry name" value="Oligopeptide ABC transporter ATP-binding component"/>
    <property type="match status" value="1"/>
</dbReference>
<feature type="domain" description="ABC transporter" evidence="10">
    <location>
        <begin position="7"/>
        <end position="254"/>
    </location>
</feature>
<evidence type="ECO:0000313" key="11">
    <source>
        <dbReference type="EMBL" id="ECA3794651.1"/>
    </source>
</evidence>
<organism evidence="11">
    <name type="scientific">Salmonella enterica subsp. enterica serovar Aqua</name>
    <dbReference type="NCBI Taxonomy" id="1302615"/>
    <lineage>
        <taxon>Bacteria</taxon>
        <taxon>Pseudomonadati</taxon>
        <taxon>Pseudomonadota</taxon>
        <taxon>Gammaproteobacteria</taxon>
        <taxon>Enterobacterales</taxon>
        <taxon>Enterobacteriaceae</taxon>
        <taxon>Salmonella</taxon>
    </lineage>
</organism>
<dbReference type="PROSITE" id="PS50893">
    <property type="entry name" value="ABC_TRANSPORTER_2"/>
    <property type="match status" value="1"/>
</dbReference>
<dbReference type="InterPro" id="IPR013563">
    <property type="entry name" value="Oligopep_ABC_C"/>
</dbReference>
<evidence type="ECO:0000256" key="8">
    <source>
        <dbReference type="ARBA" id="ARBA00038852"/>
    </source>
</evidence>
<comment type="caution">
    <text evidence="11">The sequence shown here is derived from an EMBL/GenBank/DDBJ whole genome shotgun (WGS) entry which is preliminary data.</text>
</comment>
<evidence type="ECO:0000256" key="4">
    <source>
        <dbReference type="ARBA" id="ARBA00022475"/>
    </source>
</evidence>
<proteinExistence type="inferred from homology"/>
<dbReference type="GO" id="GO:0005524">
    <property type="term" value="F:ATP binding"/>
    <property type="evidence" value="ECO:0007669"/>
    <property type="project" value="UniProtKB-KW"/>
</dbReference>
<dbReference type="GO" id="GO:0015833">
    <property type="term" value="P:peptide transport"/>
    <property type="evidence" value="ECO:0007669"/>
    <property type="project" value="InterPro"/>
</dbReference>
<dbReference type="Gene3D" id="3.40.50.300">
    <property type="entry name" value="P-loop containing nucleotide triphosphate hydrolases"/>
    <property type="match status" value="1"/>
</dbReference>
<dbReference type="EC" id="7.4.2.9" evidence="8"/>
<keyword evidence="7" id="KW-0472">Membrane</keyword>
<evidence type="ECO:0000256" key="1">
    <source>
        <dbReference type="ARBA" id="ARBA00004417"/>
    </source>
</evidence>
<evidence type="ECO:0000256" key="3">
    <source>
        <dbReference type="ARBA" id="ARBA00022448"/>
    </source>
</evidence>
<evidence type="ECO:0000256" key="9">
    <source>
        <dbReference type="ARBA" id="ARBA00047356"/>
    </source>
</evidence>
<protein>
    <recommendedName>
        <fullName evidence="8">ABC-type dipeptide transporter</fullName>
        <ecNumber evidence="8">7.4.2.9</ecNumber>
    </recommendedName>
</protein>
<name>A0A5X6ESR6_SALET</name>
<dbReference type="GO" id="GO:0016887">
    <property type="term" value="F:ATP hydrolysis activity"/>
    <property type="evidence" value="ECO:0007669"/>
    <property type="project" value="InterPro"/>
</dbReference>
<dbReference type="PANTHER" id="PTHR43297:SF2">
    <property type="entry name" value="DIPEPTIDE TRANSPORT ATP-BINDING PROTEIN DPPD"/>
    <property type="match status" value="1"/>
</dbReference>
<keyword evidence="5" id="KW-0547">Nucleotide-binding</keyword>
<comment type="similarity">
    <text evidence="2">Belongs to the ABC transporter superfamily.</text>
</comment>
<evidence type="ECO:0000256" key="2">
    <source>
        <dbReference type="ARBA" id="ARBA00005417"/>
    </source>
</evidence>
<keyword evidence="4" id="KW-1003">Cell membrane</keyword>
<dbReference type="EMBL" id="AAHUDZ010000041">
    <property type="protein sequence ID" value="ECA3794651.1"/>
    <property type="molecule type" value="Genomic_DNA"/>
</dbReference>
<keyword evidence="6 11" id="KW-0067">ATP-binding</keyword>
<dbReference type="InterPro" id="IPR027417">
    <property type="entry name" value="P-loop_NTPase"/>
</dbReference>
<accession>A0A5X6ESR6</accession>
<dbReference type="SMART" id="SM00382">
    <property type="entry name" value="AAA"/>
    <property type="match status" value="1"/>
</dbReference>
<reference evidence="11" key="1">
    <citation type="submission" date="2018-12" db="EMBL/GenBank/DDBJ databases">
        <authorList>
            <person name="Ashton P.M."/>
            <person name="Dallman T."/>
            <person name="Nair S."/>
            <person name="De Pinna E."/>
            <person name="Peters T."/>
            <person name="Grant K."/>
        </authorList>
    </citation>
    <scope>NUCLEOTIDE SEQUENCE</scope>
    <source>
        <strain evidence="11">650060</strain>
    </source>
</reference>
<dbReference type="CDD" id="cd03257">
    <property type="entry name" value="ABC_NikE_OppD_transporters"/>
    <property type="match status" value="1"/>
</dbReference>
<dbReference type="Pfam" id="PF08352">
    <property type="entry name" value="oligo_HPY"/>
    <property type="match status" value="1"/>
</dbReference>
<comment type="catalytic activity">
    <reaction evidence="9">
        <text>a dipeptide(out) + ATP + H2O = a dipeptide(in) + ADP + phosphate + H(+)</text>
        <dbReference type="Rhea" id="RHEA:23120"/>
        <dbReference type="ChEBI" id="CHEBI:15377"/>
        <dbReference type="ChEBI" id="CHEBI:15378"/>
        <dbReference type="ChEBI" id="CHEBI:30616"/>
        <dbReference type="ChEBI" id="CHEBI:43474"/>
        <dbReference type="ChEBI" id="CHEBI:90799"/>
        <dbReference type="ChEBI" id="CHEBI:456216"/>
        <dbReference type="EC" id="7.4.2.9"/>
    </reaction>
</comment>
<dbReference type="AlphaFoldDB" id="A0A5X6ESR6"/>
<evidence type="ECO:0000259" key="10">
    <source>
        <dbReference type="PROSITE" id="PS50893"/>
    </source>
</evidence>
<comment type="subcellular location">
    <subcellularLocation>
        <location evidence="1">Cell inner membrane</location>
        <topology evidence="1">Peripheral membrane protein</topology>
    </subcellularLocation>
</comment>
<dbReference type="PANTHER" id="PTHR43297">
    <property type="entry name" value="OLIGOPEPTIDE TRANSPORT ATP-BINDING PROTEIN APPD"/>
    <property type="match status" value="1"/>
</dbReference>
<dbReference type="SUPFAM" id="SSF52540">
    <property type="entry name" value="P-loop containing nucleoside triphosphate hydrolases"/>
    <property type="match status" value="1"/>
</dbReference>
<gene>
    <name evidence="11" type="ORF">EKG95_23100</name>
</gene>
<dbReference type="InterPro" id="IPR003439">
    <property type="entry name" value="ABC_transporter-like_ATP-bd"/>
</dbReference>
<dbReference type="Pfam" id="PF00005">
    <property type="entry name" value="ABC_tran"/>
    <property type="match status" value="1"/>
</dbReference>
<evidence type="ECO:0000256" key="6">
    <source>
        <dbReference type="ARBA" id="ARBA00022840"/>
    </source>
</evidence>
<dbReference type="GO" id="GO:0055085">
    <property type="term" value="P:transmembrane transport"/>
    <property type="evidence" value="ECO:0007669"/>
    <property type="project" value="UniProtKB-ARBA"/>
</dbReference>
<dbReference type="NCBIfam" id="TIGR01727">
    <property type="entry name" value="oligo_HPY"/>
    <property type="match status" value="1"/>
</dbReference>
<evidence type="ECO:0000256" key="5">
    <source>
        <dbReference type="ARBA" id="ARBA00022741"/>
    </source>
</evidence>
<dbReference type="GO" id="GO:0005886">
    <property type="term" value="C:plasma membrane"/>
    <property type="evidence" value="ECO:0007669"/>
    <property type="project" value="UniProtKB-SubCell"/>
</dbReference>
<sequence>MKPILILDRLTVDFATKQGTVHALRDISLSVNKGEILAVVGESGCGKTVMCKTVMKLLPRNAKVYGSIFVDGENIIHATERKMQCLRGTAFSMLFQDSMTSLTPTIPVGHQITEALLSHNSMSKSVAEKKAIELLELVGIDYPKERMRLQPHFFSGGMRQRCVLAIALALRPKILFADEPTTALDVTVQSAVLDLLIKVKNETGVTIIFITHDLGVVAKIADRVAVMYAGKIVEIGTAQDIFYDPRHPYTWGLLRAHPSFALQTRRLHCIPGNPPNLINLPTGDAFAPRNEFALDIDFQQTPPMFSISKTHSAATWLLDKRAPKISPPVITKRVH</sequence>
<dbReference type="InterPro" id="IPR050388">
    <property type="entry name" value="ABC_Ni/Peptide_Import"/>
</dbReference>
<dbReference type="InterPro" id="IPR003593">
    <property type="entry name" value="AAA+_ATPase"/>
</dbReference>